<gene>
    <name evidence="2" type="ORF">HKBW3S25_00728</name>
    <name evidence="3" type="ORF">HKBW3S33_01004</name>
</gene>
<comment type="caution">
    <text evidence="3">The sequence shown here is derived from an EMBL/GenBank/DDBJ whole genome shotgun (WGS) entry which is preliminary data.</text>
</comment>
<dbReference type="EMBL" id="BLRX01000062">
    <property type="protein sequence ID" value="GFP25270.1"/>
    <property type="molecule type" value="Genomic_DNA"/>
</dbReference>
<keyword evidence="5" id="KW-1185">Reference proteome</keyword>
<feature type="domain" description="Csm6 6H" evidence="1">
    <location>
        <begin position="206"/>
        <end position="275"/>
    </location>
</feature>
<dbReference type="NCBIfam" id="TIGR02710">
    <property type="entry name" value="TIGR02710 family CRISPR-associated CARF protein"/>
    <property type="match status" value="1"/>
</dbReference>
<dbReference type="Proteomes" id="UP000543224">
    <property type="component" value="Unassembled WGS sequence"/>
</dbReference>
<dbReference type="EMBL" id="BLRY01000047">
    <property type="protein sequence ID" value="GFP27592.1"/>
    <property type="molecule type" value="Genomic_DNA"/>
</dbReference>
<evidence type="ECO:0000313" key="3">
    <source>
        <dbReference type="EMBL" id="GFP27592.1"/>
    </source>
</evidence>
<protein>
    <recommendedName>
        <fullName evidence="1">Csm6 6H domain-containing protein</fullName>
    </recommendedName>
</protein>
<accession>A0A6V8P4Q0</accession>
<dbReference type="Pfam" id="PF09670">
    <property type="entry name" value="Cas_Cas02710"/>
    <property type="match status" value="1"/>
</dbReference>
<proteinExistence type="predicted"/>
<dbReference type="InterPro" id="IPR054008">
    <property type="entry name" value="Csm6_6H"/>
</dbReference>
<dbReference type="RefSeq" id="WP_176233379.1">
    <property type="nucleotide sequence ID" value="NZ_BLRY01000047.1"/>
</dbReference>
<reference evidence="4 5" key="1">
    <citation type="journal article" date="2020" name="Front. Microbiol.">
        <title>Single-cell genomics of novel Actinobacteria with the Wood-Ljungdahl pathway discovered in a serpentinizing system.</title>
        <authorList>
            <person name="Merino N."/>
            <person name="Kawai M."/>
            <person name="Boyd E.S."/>
            <person name="Colman D.R."/>
            <person name="McGlynn S.E."/>
            <person name="Nealson K.H."/>
            <person name="Kurokawa K."/>
            <person name="Hongoh Y."/>
        </authorList>
    </citation>
    <scope>NUCLEOTIDE SEQUENCE [LARGE SCALE GENOMIC DNA]</scope>
    <source>
        <strain evidence="2 4">S25</strain>
        <strain evidence="3 5">S33</strain>
    </source>
</reference>
<organism evidence="3 5">
    <name type="scientific">Candidatus Hakubella thermalkaliphila</name>
    <dbReference type="NCBI Taxonomy" id="2754717"/>
    <lineage>
        <taxon>Bacteria</taxon>
        <taxon>Bacillati</taxon>
        <taxon>Actinomycetota</taxon>
        <taxon>Actinomycetota incertae sedis</taxon>
        <taxon>Candidatus Hakubellales</taxon>
        <taxon>Candidatus Hakubellaceae</taxon>
        <taxon>Candidatus Hakubella</taxon>
    </lineage>
</organism>
<name>A0A6V8P4Q0_9ACTN</name>
<evidence type="ECO:0000313" key="4">
    <source>
        <dbReference type="Proteomes" id="UP000543224"/>
    </source>
</evidence>
<evidence type="ECO:0000313" key="5">
    <source>
        <dbReference type="Proteomes" id="UP000591948"/>
    </source>
</evidence>
<sequence length="500" mass="57166">MDETREVTDMDGLEARVEEWVALRRSGRFKEALELYKSQIFPLVQKRIKRKTGETLRSKYYGIMLTVGTSPEPLILTLSAVRPQKVFFLYTEKSERFLSDIVSRVDYLAKGEVIYDRGLVEEARVLDIYDKIRNKWEEWGRGCNGPIGVDNTGGKKSMVSAAAVAAYFLGLDLLYVDSEEYLEDIRAPKPGTEYLAVLPNPLLALGDLRSDRALELFNAGLYDSAHAMLEQLYKELAGREAIIPSRKVEIYRLLAEGYRLWDLFKFTEAIVPLDKAAERLAKFDVDIIDLPVFKKNLGVLHILARESSHRNQDGELDFFSLLQDLELSLHFLADIYANALRRADQGKYDDALIRLYRMIELVGQHRLAKVAGGLDSSKLCWSKVPQDSQQKFMELGARLYGSAPSRLPEAVGPIGSHLLLYCLKDALWHEKDFGDLEALSNMVNFRNHLILVHATNRADRKDFNRFRRFALGFLRRLADLYDLVAENLIAEHTFPRLVLR</sequence>
<dbReference type="Pfam" id="PF22205">
    <property type="entry name" value="Csm6_6H"/>
    <property type="match status" value="1"/>
</dbReference>
<evidence type="ECO:0000313" key="2">
    <source>
        <dbReference type="EMBL" id="GFP25270.1"/>
    </source>
</evidence>
<dbReference type="Proteomes" id="UP000591948">
    <property type="component" value="Unassembled WGS sequence"/>
</dbReference>
<evidence type="ECO:0000259" key="1">
    <source>
        <dbReference type="Pfam" id="PF22205"/>
    </source>
</evidence>
<dbReference type="AlphaFoldDB" id="A0A6V8P4Q0"/>
<dbReference type="InterPro" id="IPR014082">
    <property type="entry name" value="CRISPR-assoc_prot_Cas02710"/>
</dbReference>